<comment type="caution">
    <text evidence="1">The sequence shown here is derived from an EMBL/GenBank/DDBJ whole genome shotgun (WGS) entry which is preliminary data.</text>
</comment>
<name>A0A934V104_9PROT</name>
<evidence type="ECO:0000313" key="1">
    <source>
        <dbReference type="EMBL" id="MBK1698035.1"/>
    </source>
</evidence>
<proteinExistence type="predicted"/>
<evidence type="ECO:0000313" key="2">
    <source>
        <dbReference type="Proteomes" id="UP000778970"/>
    </source>
</evidence>
<keyword evidence="2" id="KW-1185">Reference proteome</keyword>
<accession>A0A934V104</accession>
<dbReference type="EMBL" id="NRRE01000026">
    <property type="protein sequence ID" value="MBK1698035.1"/>
    <property type="molecule type" value="Genomic_DNA"/>
</dbReference>
<evidence type="ECO:0008006" key="3">
    <source>
        <dbReference type="Google" id="ProtNLM"/>
    </source>
</evidence>
<organism evidence="1 2">
    <name type="scientific">Rhodovibrio salinarum</name>
    <dbReference type="NCBI Taxonomy" id="1087"/>
    <lineage>
        <taxon>Bacteria</taxon>
        <taxon>Pseudomonadati</taxon>
        <taxon>Pseudomonadota</taxon>
        <taxon>Alphaproteobacteria</taxon>
        <taxon>Rhodospirillales</taxon>
        <taxon>Rhodovibrionaceae</taxon>
        <taxon>Rhodovibrio</taxon>
    </lineage>
</organism>
<protein>
    <recommendedName>
        <fullName evidence="3">Dicarboxylate transport</fullName>
    </recommendedName>
</protein>
<sequence length="967" mass="102180">MRRWLLWLPLSVVTLLVVLAAGLLLARAEVAEAVARQLLAQRGFPNAELTVATLTTERLELTDIDLGPGAPKAARIAVAFTPASLIDGRIGRIEIDGPRVTVDLTAEQPMGGVLGLVSNGKSAETGPSTTPRVPDGLPTVLLRNAAVDVRGARSVVQLSLAGRIGRRDGEMRGTLRGRARTPHTTADLSLDARQLQLDPHVFLKVTGKSALARLPWPDDVPHRPTAGHADFALTGELQFPTPGSALTLQNLIRPSSRLNLELSVADLDLPDLATGVQAGTTLHLAASDGSLVVRLLDPLKVQADTLEGDRLAALGLPADAAAQVGEFRQLTLSPWSGGHELVELHAIQEMAADDTAVWRWNGRASVQAGSGAEDGNTPELRVRAAANGTLDRGFGLQVARVDLLDAQGRDLAYGPHRLDAFAFNGQATIKPGGLTLDGTLDADGLSVAQSGRRINDMRLTAPLAVRATLAGTRVGLSAPATLTIPELPDTSPVKVDTPVTLTFTDLQATAASGRLQAQVKADPGTLNATLLRQEADNLRTSLTPGPLDLALESLQPLKARIAFDGGRLTVPDLQIQAREVSAEFKQSYGNPVALITLGHLTHDATPAVLKPSLLWMQLHATDDQGWRVVGQQIVKGTDITLPFSARTDADARNGEATIGPFNASFVPGGVQPGRISPWLGAQVRNVEGEFGVRGALSWTPAGLTDTATVALTDLSFTTAVATVAGLSGTVFFDSLTPTDTSANQRLTADSVTAGVPLEGVEILFDVDSEEGDPVIHLARADGTLAEGEVFVRDATLRPWGDDNRLNVQVRDLSMSQLVGLLEVDGLSAEGTLAGDIPLHWGPDGFQIEQGKLAAVDTGRIRVTFGAAQDALASQGESVQLMVRALKDFRYDLLSLTVTQPAGGNPVLGITMQGRNPDVLDGYPFKFNINLTGDLNPILQALQKGQTLTTDLLQRALENRGAETIEIQ</sequence>
<dbReference type="Proteomes" id="UP000778970">
    <property type="component" value="Unassembled WGS sequence"/>
</dbReference>
<dbReference type="Pfam" id="PF11739">
    <property type="entry name" value="YdbH-like"/>
    <property type="match status" value="1"/>
</dbReference>
<reference evidence="1" key="1">
    <citation type="submission" date="2017-08" db="EMBL/GenBank/DDBJ databases">
        <authorList>
            <person name="Imhoff J.F."/>
            <person name="Rahn T."/>
            <person name="Kuenzel S."/>
            <person name="Neulinger S.C."/>
        </authorList>
    </citation>
    <scope>NUCLEOTIDE SEQUENCE</scope>
    <source>
        <strain evidence="1">DSM 9154</strain>
    </source>
</reference>
<reference evidence="1" key="2">
    <citation type="journal article" date="2020" name="Microorganisms">
        <title>Osmotic Adaptation and Compatible Solute Biosynthesis of Phototrophic Bacteria as Revealed from Genome Analyses.</title>
        <authorList>
            <person name="Imhoff J.F."/>
            <person name="Rahn T."/>
            <person name="Kunzel S."/>
            <person name="Keller A."/>
            <person name="Neulinger S.C."/>
        </authorList>
    </citation>
    <scope>NUCLEOTIDE SEQUENCE</scope>
    <source>
        <strain evidence="1">DSM 9154</strain>
    </source>
</reference>
<dbReference type="InterPro" id="IPR021730">
    <property type="entry name" value="YdbH"/>
</dbReference>
<dbReference type="RefSeq" id="WP_027288813.1">
    <property type="nucleotide sequence ID" value="NZ_NRRE01000026.1"/>
</dbReference>
<gene>
    <name evidence="1" type="ORF">CKO21_12370</name>
</gene>
<dbReference type="AlphaFoldDB" id="A0A934V104"/>